<name>A0A5B7TYY8_9FLAO</name>
<protein>
    <recommendedName>
        <fullName evidence="4">Cadherin repeat domain-containing protein</fullName>
    </recommendedName>
</protein>
<dbReference type="RefSeq" id="WP_138951729.1">
    <property type="nucleotide sequence ID" value="NZ_CP040749.1"/>
</dbReference>
<dbReference type="OrthoDB" id="1439277at2"/>
<reference evidence="2 3" key="1">
    <citation type="submission" date="2019-05" db="EMBL/GenBank/DDBJ databases">
        <title>Algicella ahnfeltiae gen. nov., sp. nov., a novel marine bacterium of the family Flavobacteriaceae isolated from a red alga.</title>
        <authorList>
            <person name="Nedashkovskaya O.I."/>
            <person name="Kukhlevskiy A.D."/>
            <person name="Kim S.-G."/>
            <person name="Zhukova N.V."/>
            <person name="Mikhailov V.V."/>
        </authorList>
    </citation>
    <scope>NUCLEOTIDE SEQUENCE [LARGE SCALE GENOMIC DNA]</scope>
    <source>
        <strain evidence="2 3">10Alg115</strain>
    </source>
</reference>
<sequence length="535" mass="61160">MKIRLLFIYLLLLTSVSCNNSEDIIKDDPVIDDPIVDDKNPELTITGFSEIIETDTKISITIVDDSAVETKLLLNNEELATSTAKQFDLDINPYGLPIGQTNFIIVSKDAMGNEKSETFSVEIKHLLIEYEYSLQELSDKTHWLFFNNLDGTEIKSILIKTGAQKVYTDKIILEDKIYTSKAAYRSMAPRDIKYLEISTFKTNLGGKRIASIESTPQEYKHSLKLKINDVPYKSSPSYFVGGHGYVANSYSGNESYTNITIKHNADRPIYVRNSFLDLEPNLIGKKENYHYLSISPDVGNTSMEVELDQFLPAEENIRIDFPQHDPGSIFFHRNGFKNEENYMKFEGHNIYDVNEPVETSLDFIDMPIISGLNLYQTSFGYKKNDITYTSLAKDGLLNIEMPNWTADVYGSNSTIQLNANNSDVDYYILSLSRILDVVNGNEYSSKAFFWNYNIPEEEDNKTTIVPRLSLPNLINESIDIPFFNSTSELKMTEGVTAIDYTKFNSYDETLEWIFFNINIPNINDKDYRLITFPKP</sequence>
<dbReference type="KEGG" id="fbe:FF125_19920"/>
<keyword evidence="1" id="KW-0732">Signal</keyword>
<organism evidence="2 3">
    <name type="scientific">Aureibaculum algae</name>
    <dbReference type="NCBI Taxonomy" id="2584122"/>
    <lineage>
        <taxon>Bacteria</taxon>
        <taxon>Pseudomonadati</taxon>
        <taxon>Bacteroidota</taxon>
        <taxon>Flavobacteriia</taxon>
        <taxon>Flavobacteriales</taxon>
        <taxon>Flavobacteriaceae</taxon>
        <taxon>Aureibaculum</taxon>
    </lineage>
</organism>
<accession>A0A5B7TYY8</accession>
<feature type="chain" id="PRO_5022830009" description="Cadherin repeat domain-containing protein" evidence="1">
    <location>
        <begin position="21"/>
        <end position="535"/>
    </location>
</feature>
<dbReference type="EMBL" id="CP040749">
    <property type="protein sequence ID" value="QCX40594.1"/>
    <property type="molecule type" value="Genomic_DNA"/>
</dbReference>
<dbReference type="PROSITE" id="PS51257">
    <property type="entry name" value="PROKAR_LIPOPROTEIN"/>
    <property type="match status" value="1"/>
</dbReference>
<feature type="signal peptide" evidence="1">
    <location>
        <begin position="1"/>
        <end position="20"/>
    </location>
</feature>
<dbReference type="Proteomes" id="UP000306229">
    <property type="component" value="Chromosome"/>
</dbReference>
<gene>
    <name evidence="2" type="ORF">FF125_19920</name>
</gene>
<dbReference type="AlphaFoldDB" id="A0A5B7TYY8"/>
<evidence type="ECO:0000313" key="2">
    <source>
        <dbReference type="EMBL" id="QCX40594.1"/>
    </source>
</evidence>
<evidence type="ECO:0008006" key="4">
    <source>
        <dbReference type="Google" id="ProtNLM"/>
    </source>
</evidence>
<evidence type="ECO:0000313" key="3">
    <source>
        <dbReference type="Proteomes" id="UP000306229"/>
    </source>
</evidence>
<evidence type="ECO:0000256" key="1">
    <source>
        <dbReference type="SAM" id="SignalP"/>
    </source>
</evidence>
<proteinExistence type="predicted"/>
<keyword evidence="3" id="KW-1185">Reference proteome</keyword>